<comment type="caution">
    <text evidence="7">The sequence shown here is derived from an EMBL/GenBank/DDBJ whole genome shotgun (WGS) entry which is preliminary data.</text>
</comment>
<dbReference type="Pfam" id="PF21711">
    <property type="entry name" value="DCTN5"/>
    <property type="match status" value="1"/>
</dbReference>
<dbReference type="Proteomes" id="UP000836402">
    <property type="component" value="Unassembled WGS sequence"/>
</dbReference>
<sequence length="260" mass="26893">MTSAPDTVQQAPSSSTNRAAPPSTSTSSAAVPAPAQAPTKPTSRYIETSAKNIIAREAIISGSHFIVLGGKCLIHGGAILRADLRRSQVGAAAVVAAAVDGAGAVAGGKGAAGGRAERGAGNTPHIVISMGRYCSVGEGSVVRPPYKIYQGIFSYYPTKLGDHVTVGPNTVLEAQTVGNYVDIGANCVIGRFVNIKDCARILDGTVLAPNTVVPSLTIWAGSPGKQVAELHESFQDECETRNRRNLREFSRALRAGEPGT</sequence>
<organism evidence="7 8">
    <name type="scientific">Tilletia caries</name>
    <name type="common">wheat bunt fungus</name>
    <dbReference type="NCBI Taxonomy" id="13290"/>
    <lineage>
        <taxon>Eukaryota</taxon>
        <taxon>Fungi</taxon>
        <taxon>Dikarya</taxon>
        <taxon>Basidiomycota</taxon>
        <taxon>Ustilaginomycotina</taxon>
        <taxon>Exobasidiomycetes</taxon>
        <taxon>Tilletiales</taxon>
        <taxon>Tilletiaceae</taxon>
        <taxon>Tilletia</taxon>
    </lineage>
</organism>
<protein>
    <recommendedName>
        <fullName evidence="5">Dynactin subunit 5</fullName>
    </recommendedName>
</protein>
<dbReference type="CDD" id="cd03359">
    <property type="entry name" value="LbH_Dynactin_5"/>
    <property type="match status" value="1"/>
</dbReference>
<evidence type="ECO:0000256" key="1">
    <source>
        <dbReference type="ARBA" id="ARBA00004245"/>
    </source>
</evidence>
<evidence type="ECO:0000256" key="6">
    <source>
        <dbReference type="SAM" id="MobiDB-lite"/>
    </source>
</evidence>
<comment type="subcellular location">
    <subcellularLocation>
        <location evidence="1">Cytoplasm</location>
        <location evidence="1">Cytoskeleton</location>
    </subcellularLocation>
</comment>
<evidence type="ECO:0000313" key="8">
    <source>
        <dbReference type="Proteomes" id="UP000836402"/>
    </source>
</evidence>
<keyword evidence="8" id="KW-1185">Reference proteome</keyword>
<dbReference type="EMBL" id="CAJHJG010006541">
    <property type="protein sequence ID" value="CAD6957974.1"/>
    <property type="molecule type" value="Genomic_DNA"/>
</dbReference>
<evidence type="ECO:0000313" key="7">
    <source>
        <dbReference type="EMBL" id="CAD6957974.1"/>
    </source>
</evidence>
<reference evidence="7" key="1">
    <citation type="submission" date="2020-10" db="EMBL/GenBank/DDBJ databases">
        <authorList>
            <person name="Sedaghatjoo S."/>
        </authorList>
    </citation>
    <scope>NUCLEOTIDE SEQUENCE</scope>
    <source>
        <strain evidence="7">AZH3</strain>
    </source>
</reference>
<feature type="compositionally biased region" description="Low complexity" evidence="6">
    <location>
        <begin position="11"/>
        <end position="43"/>
    </location>
</feature>
<feature type="compositionally biased region" description="Polar residues" evidence="6">
    <location>
        <begin position="1"/>
        <end position="10"/>
    </location>
</feature>
<dbReference type="PANTHER" id="PTHR46126:SF1">
    <property type="entry name" value="DYNACTIN SUBUNIT 5"/>
    <property type="match status" value="1"/>
</dbReference>
<comment type="similarity">
    <text evidence="4">Belongs to the dynactin subunits 5/6 family. Dynactin subunit 5 subfamily.</text>
</comment>
<keyword evidence="2" id="KW-0963">Cytoplasm</keyword>
<evidence type="ECO:0000256" key="4">
    <source>
        <dbReference type="ARBA" id="ARBA00034706"/>
    </source>
</evidence>
<keyword evidence="3" id="KW-0206">Cytoskeleton</keyword>
<dbReference type="Gene3D" id="2.160.10.10">
    <property type="entry name" value="Hexapeptide repeat proteins"/>
    <property type="match status" value="1"/>
</dbReference>
<gene>
    <name evidence="7" type="ORF">JKIAZH3_G7611</name>
</gene>
<accession>A0ABN7J7X9</accession>
<dbReference type="PANTHER" id="PTHR46126">
    <property type="entry name" value="DYNACTIN SUBUNIT 5"/>
    <property type="match status" value="1"/>
</dbReference>
<evidence type="ECO:0000256" key="5">
    <source>
        <dbReference type="ARBA" id="ARBA00034865"/>
    </source>
</evidence>
<feature type="region of interest" description="Disordered" evidence="6">
    <location>
        <begin position="1"/>
        <end position="43"/>
    </location>
</feature>
<dbReference type="InterPro" id="IPR047125">
    <property type="entry name" value="DCTN5"/>
</dbReference>
<dbReference type="SUPFAM" id="SSF51161">
    <property type="entry name" value="Trimeric LpxA-like enzymes"/>
    <property type="match status" value="1"/>
</dbReference>
<evidence type="ECO:0000256" key="3">
    <source>
        <dbReference type="ARBA" id="ARBA00023212"/>
    </source>
</evidence>
<name>A0ABN7J7X9_9BASI</name>
<proteinExistence type="inferred from homology"/>
<dbReference type="InterPro" id="IPR011004">
    <property type="entry name" value="Trimer_LpxA-like_sf"/>
</dbReference>
<evidence type="ECO:0000256" key="2">
    <source>
        <dbReference type="ARBA" id="ARBA00022490"/>
    </source>
</evidence>